<keyword evidence="5 8" id="KW-1133">Transmembrane helix</keyword>
<dbReference type="AlphaFoldDB" id="L0F253"/>
<dbReference type="InterPro" id="IPR037185">
    <property type="entry name" value="EmrE-like"/>
</dbReference>
<dbReference type="GO" id="GO:0022857">
    <property type="term" value="F:transmembrane transporter activity"/>
    <property type="evidence" value="ECO:0007669"/>
    <property type="project" value="InterPro"/>
</dbReference>
<feature type="transmembrane region" description="Helical" evidence="8">
    <location>
        <begin position="84"/>
        <end position="102"/>
    </location>
</feature>
<dbReference type="InterPro" id="IPR000390">
    <property type="entry name" value="Small_drug/metabolite_transptr"/>
</dbReference>
<dbReference type="PANTHER" id="PTHR30561:SF1">
    <property type="entry name" value="MULTIDRUG TRANSPORTER EMRE"/>
    <property type="match status" value="1"/>
</dbReference>
<dbReference type="HOGENOM" id="CLU_133067_0_1_9"/>
<dbReference type="PANTHER" id="PTHR30561">
    <property type="entry name" value="SMR FAMILY PROTON-DEPENDENT DRUG EFFLUX TRANSPORTER SUGE"/>
    <property type="match status" value="1"/>
</dbReference>
<evidence type="ECO:0000256" key="3">
    <source>
        <dbReference type="ARBA" id="ARBA00022475"/>
    </source>
</evidence>
<evidence type="ECO:0000256" key="8">
    <source>
        <dbReference type="SAM" id="Phobius"/>
    </source>
</evidence>
<evidence type="ECO:0000256" key="6">
    <source>
        <dbReference type="ARBA" id="ARBA00023136"/>
    </source>
</evidence>
<evidence type="ECO:0000256" key="1">
    <source>
        <dbReference type="ARBA" id="ARBA00004651"/>
    </source>
</evidence>
<sequence>MGYLYLAFGLLGEVAGTAFLKSSSGFSVLIPTVLCVLSYIVCNLFIAKSLFTIKMSVAYATWYGAAVGIAALLSVFAYHESISPMAVVGLVLIIGGIVLANIGDVNEKSESVPNVNKEG</sequence>
<evidence type="ECO:0000256" key="5">
    <source>
        <dbReference type="ARBA" id="ARBA00022989"/>
    </source>
</evidence>
<keyword evidence="10" id="KW-1185">Reference proteome</keyword>
<dbReference type="OrthoDB" id="21828at2"/>
<dbReference type="eggNOG" id="COG2076">
    <property type="taxonomic scope" value="Bacteria"/>
</dbReference>
<comment type="subcellular location">
    <subcellularLocation>
        <location evidence="1 7">Cell membrane</location>
        <topology evidence="1 7">Multi-pass membrane protein</topology>
    </subcellularLocation>
</comment>
<gene>
    <name evidence="9" type="ordered locus">Desdi_0383</name>
</gene>
<name>L0F253_DESDL</name>
<evidence type="ECO:0000256" key="4">
    <source>
        <dbReference type="ARBA" id="ARBA00022692"/>
    </source>
</evidence>
<dbReference type="InterPro" id="IPR045324">
    <property type="entry name" value="Small_multidrug_res"/>
</dbReference>
<keyword evidence="4 7" id="KW-0812">Transmembrane</keyword>
<comment type="similarity">
    <text evidence="7">Belongs to the drug/metabolite transporter (DMT) superfamily. Small multidrug resistance (SMR) (TC 2.A.7.1) family.</text>
</comment>
<dbReference type="Pfam" id="PF00893">
    <property type="entry name" value="Multi_Drug_Res"/>
    <property type="match status" value="1"/>
</dbReference>
<keyword evidence="2" id="KW-0813">Transport</keyword>
<evidence type="ECO:0000256" key="2">
    <source>
        <dbReference type="ARBA" id="ARBA00022448"/>
    </source>
</evidence>
<evidence type="ECO:0000256" key="7">
    <source>
        <dbReference type="RuleBase" id="RU003942"/>
    </source>
</evidence>
<feature type="transmembrane region" description="Helical" evidence="8">
    <location>
        <begin position="58"/>
        <end position="78"/>
    </location>
</feature>
<organism evidence="9 10">
    <name type="scientific">Desulfitobacterium dichloroeliminans (strain LMG P-21439 / DCA1)</name>
    <dbReference type="NCBI Taxonomy" id="871963"/>
    <lineage>
        <taxon>Bacteria</taxon>
        <taxon>Bacillati</taxon>
        <taxon>Bacillota</taxon>
        <taxon>Clostridia</taxon>
        <taxon>Eubacteriales</taxon>
        <taxon>Desulfitobacteriaceae</taxon>
        <taxon>Desulfitobacterium</taxon>
    </lineage>
</organism>
<reference evidence="10" key="1">
    <citation type="submission" date="2012-02" db="EMBL/GenBank/DDBJ databases">
        <title>Complete sequence of Desulfitobacterium dichloroeliminans LMG P-21439.</title>
        <authorList>
            <person name="Lucas S."/>
            <person name="Han J."/>
            <person name="Lapidus A."/>
            <person name="Cheng J.-F."/>
            <person name="Goodwin L."/>
            <person name="Pitluck S."/>
            <person name="Peters L."/>
            <person name="Ovchinnikova G."/>
            <person name="Teshima H."/>
            <person name="Detter J.C."/>
            <person name="Han C."/>
            <person name="Tapia R."/>
            <person name="Land M."/>
            <person name="Hauser L."/>
            <person name="Kyrpides N."/>
            <person name="Ivanova N."/>
            <person name="Pagani I."/>
            <person name="Kruse T."/>
            <person name="de Vos W.M."/>
            <person name="Boon N."/>
            <person name="Smidt H."/>
            <person name="Woyke T."/>
        </authorList>
    </citation>
    <scope>NUCLEOTIDE SEQUENCE [LARGE SCALE GENOMIC DNA]</scope>
    <source>
        <strain evidence="10">LMG P-21439 / DCA1</strain>
    </source>
</reference>
<dbReference type="GO" id="GO:0005886">
    <property type="term" value="C:plasma membrane"/>
    <property type="evidence" value="ECO:0007669"/>
    <property type="project" value="UniProtKB-SubCell"/>
</dbReference>
<proteinExistence type="inferred from homology"/>
<keyword evidence="3" id="KW-1003">Cell membrane</keyword>
<dbReference type="RefSeq" id="WP_015260936.1">
    <property type="nucleotide sequence ID" value="NC_019903.1"/>
</dbReference>
<keyword evidence="6 8" id="KW-0472">Membrane</keyword>
<accession>L0F253</accession>
<dbReference type="SUPFAM" id="SSF103481">
    <property type="entry name" value="Multidrug resistance efflux transporter EmrE"/>
    <property type="match status" value="1"/>
</dbReference>
<dbReference type="Gene3D" id="1.10.3730.20">
    <property type="match status" value="1"/>
</dbReference>
<protein>
    <submittedName>
        <fullName evidence="9">Cation/cationic drug transporter</fullName>
    </submittedName>
</protein>
<feature type="transmembrane region" description="Helical" evidence="8">
    <location>
        <begin position="26"/>
        <end position="46"/>
    </location>
</feature>
<evidence type="ECO:0000313" key="9">
    <source>
        <dbReference type="EMBL" id="AGA67929.1"/>
    </source>
</evidence>
<dbReference type="EMBL" id="CP003344">
    <property type="protein sequence ID" value="AGA67929.1"/>
    <property type="molecule type" value="Genomic_DNA"/>
</dbReference>
<dbReference type="KEGG" id="ddl:Desdi_0383"/>
<dbReference type="STRING" id="871963.Desdi_0383"/>
<dbReference type="Proteomes" id="UP000010797">
    <property type="component" value="Chromosome"/>
</dbReference>
<evidence type="ECO:0000313" key="10">
    <source>
        <dbReference type="Proteomes" id="UP000010797"/>
    </source>
</evidence>